<evidence type="ECO:0000256" key="4">
    <source>
        <dbReference type="ARBA" id="ARBA00022630"/>
    </source>
</evidence>
<dbReference type="Gene3D" id="3.10.520.10">
    <property type="entry name" value="ApbE-like domains"/>
    <property type="match status" value="1"/>
</dbReference>
<evidence type="ECO:0000256" key="3">
    <source>
        <dbReference type="ARBA" id="ARBA00016337"/>
    </source>
</evidence>
<dbReference type="InterPro" id="IPR003374">
    <property type="entry name" value="ApbE-like_sf"/>
</dbReference>
<organism evidence="11 12">
    <name type="scientific">Cellulomonas terrae</name>
    <dbReference type="NCBI Taxonomy" id="311234"/>
    <lineage>
        <taxon>Bacteria</taxon>
        <taxon>Bacillati</taxon>
        <taxon>Actinomycetota</taxon>
        <taxon>Actinomycetes</taxon>
        <taxon>Micrococcales</taxon>
        <taxon>Cellulomonadaceae</taxon>
        <taxon>Cellulomonas</taxon>
    </lineage>
</organism>
<dbReference type="GO" id="GO:0046872">
    <property type="term" value="F:metal ion binding"/>
    <property type="evidence" value="ECO:0007669"/>
    <property type="project" value="UniProtKB-KW"/>
</dbReference>
<dbReference type="EMBL" id="BJWH01000025">
    <property type="protein sequence ID" value="GEM00018.1"/>
    <property type="molecule type" value="Genomic_DNA"/>
</dbReference>
<sequence length="287" mass="30980">MRRPEASFDAIGTRWSLHVDGPLDVVTLARVRSRIASYDAVWSRFRDDSVVARMSREPGTYRLPAEARPLLDLYATLGRCTEGAVSPLVARSLVRLGYDADYSLRPVGEPEPAPAWDEVLERDGTTLVVREPVLLDVGAAGKGQLVDLVAAELRDCGIEQYVVDAGGDLVHRGGAAFRVALQQPGDPTRAIGVVELDGAALCGSAVDRRAWGDGLHHVLDARTGLPTQDVLATWVVADSAMVADGLSTAHFFADPDRLEATFDHTYVRVHADGRVRYSLGLPGELFA</sequence>
<evidence type="ECO:0000313" key="11">
    <source>
        <dbReference type="EMBL" id="GEM00018.1"/>
    </source>
</evidence>
<dbReference type="RefSeq" id="WP_146847624.1">
    <property type="nucleotide sequence ID" value="NZ_BJWH01000025.1"/>
</dbReference>
<dbReference type="OrthoDB" id="3728306at2"/>
<keyword evidence="7" id="KW-0274">FAD</keyword>
<dbReference type="Pfam" id="PF02424">
    <property type="entry name" value="ApbE"/>
    <property type="match status" value="1"/>
</dbReference>
<dbReference type="EC" id="2.7.1.180" evidence="2"/>
<keyword evidence="5 11" id="KW-0808">Transferase</keyword>
<evidence type="ECO:0000256" key="6">
    <source>
        <dbReference type="ARBA" id="ARBA00022723"/>
    </source>
</evidence>
<keyword evidence="6" id="KW-0479">Metal-binding</keyword>
<proteinExistence type="predicted"/>
<dbReference type="InterPro" id="IPR024932">
    <property type="entry name" value="ApbE"/>
</dbReference>
<dbReference type="AlphaFoldDB" id="A0A511JPQ8"/>
<evidence type="ECO:0000256" key="2">
    <source>
        <dbReference type="ARBA" id="ARBA00011955"/>
    </source>
</evidence>
<comment type="catalytic activity">
    <reaction evidence="10">
        <text>L-threonyl-[protein] + FAD = FMN-L-threonyl-[protein] + AMP + H(+)</text>
        <dbReference type="Rhea" id="RHEA:36847"/>
        <dbReference type="Rhea" id="RHEA-COMP:11060"/>
        <dbReference type="Rhea" id="RHEA-COMP:11061"/>
        <dbReference type="ChEBI" id="CHEBI:15378"/>
        <dbReference type="ChEBI" id="CHEBI:30013"/>
        <dbReference type="ChEBI" id="CHEBI:57692"/>
        <dbReference type="ChEBI" id="CHEBI:74257"/>
        <dbReference type="ChEBI" id="CHEBI:456215"/>
        <dbReference type="EC" id="2.7.1.180"/>
    </reaction>
</comment>
<dbReference type="PANTHER" id="PTHR30040:SF2">
    <property type="entry name" value="FAD:PROTEIN FMN TRANSFERASE"/>
    <property type="match status" value="1"/>
</dbReference>
<evidence type="ECO:0000256" key="5">
    <source>
        <dbReference type="ARBA" id="ARBA00022679"/>
    </source>
</evidence>
<comment type="caution">
    <text evidence="11">The sequence shown here is derived from an EMBL/GenBank/DDBJ whole genome shotgun (WGS) entry which is preliminary data.</text>
</comment>
<dbReference type="SUPFAM" id="SSF143631">
    <property type="entry name" value="ApbE-like"/>
    <property type="match status" value="1"/>
</dbReference>
<evidence type="ECO:0000256" key="1">
    <source>
        <dbReference type="ARBA" id="ARBA00001946"/>
    </source>
</evidence>
<evidence type="ECO:0000313" key="12">
    <source>
        <dbReference type="Proteomes" id="UP000321049"/>
    </source>
</evidence>
<evidence type="ECO:0000256" key="7">
    <source>
        <dbReference type="ARBA" id="ARBA00022827"/>
    </source>
</evidence>
<comment type="cofactor">
    <cofactor evidence="1">
        <name>Mg(2+)</name>
        <dbReference type="ChEBI" id="CHEBI:18420"/>
    </cofactor>
</comment>
<keyword evidence="12" id="KW-1185">Reference proteome</keyword>
<accession>A0A511JPQ8</accession>
<reference evidence="11 12" key="1">
    <citation type="submission" date="2019-07" db="EMBL/GenBank/DDBJ databases">
        <title>Whole genome shotgun sequence of Cellulomonas terrae NBRC 100819.</title>
        <authorList>
            <person name="Hosoyama A."/>
            <person name="Uohara A."/>
            <person name="Ohji S."/>
            <person name="Ichikawa N."/>
        </authorList>
    </citation>
    <scope>NUCLEOTIDE SEQUENCE [LARGE SCALE GENOMIC DNA]</scope>
    <source>
        <strain evidence="11 12">NBRC 100819</strain>
    </source>
</reference>
<dbReference type="PANTHER" id="PTHR30040">
    <property type="entry name" value="THIAMINE BIOSYNTHESIS LIPOPROTEIN APBE"/>
    <property type="match status" value="1"/>
</dbReference>
<dbReference type="GO" id="GO:0016740">
    <property type="term" value="F:transferase activity"/>
    <property type="evidence" value="ECO:0007669"/>
    <property type="project" value="UniProtKB-KW"/>
</dbReference>
<protein>
    <recommendedName>
        <fullName evidence="3">FAD:protein FMN transferase</fullName>
        <ecNumber evidence="2">2.7.1.180</ecNumber>
    </recommendedName>
    <alternativeName>
        <fullName evidence="9">Flavin transferase</fullName>
    </alternativeName>
</protein>
<keyword evidence="4" id="KW-0285">Flavoprotein</keyword>
<evidence type="ECO:0000256" key="9">
    <source>
        <dbReference type="ARBA" id="ARBA00031306"/>
    </source>
</evidence>
<evidence type="ECO:0000256" key="8">
    <source>
        <dbReference type="ARBA" id="ARBA00022842"/>
    </source>
</evidence>
<gene>
    <name evidence="11" type="ORF">CTE05_35640</name>
</gene>
<keyword evidence="8" id="KW-0460">Magnesium</keyword>
<name>A0A511JPQ8_9CELL</name>
<evidence type="ECO:0000256" key="10">
    <source>
        <dbReference type="ARBA" id="ARBA00048540"/>
    </source>
</evidence>
<dbReference type="Proteomes" id="UP000321049">
    <property type="component" value="Unassembled WGS sequence"/>
</dbReference>